<feature type="compositionally biased region" description="Low complexity" evidence="1">
    <location>
        <begin position="340"/>
        <end position="349"/>
    </location>
</feature>
<feature type="region of interest" description="Disordered" evidence="1">
    <location>
        <begin position="1"/>
        <end position="41"/>
    </location>
</feature>
<gene>
    <name evidence="3" type="ORF">BT96DRAFT_931905</name>
</gene>
<protein>
    <recommendedName>
        <fullName evidence="2">DH domain-containing protein</fullName>
    </recommendedName>
</protein>
<dbReference type="GO" id="GO:0005085">
    <property type="term" value="F:guanyl-nucleotide exchange factor activity"/>
    <property type="evidence" value="ECO:0007669"/>
    <property type="project" value="InterPro"/>
</dbReference>
<feature type="compositionally biased region" description="Basic and acidic residues" evidence="1">
    <location>
        <begin position="313"/>
        <end position="337"/>
    </location>
</feature>
<feature type="compositionally biased region" description="Low complexity" evidence="1">
    <location>
        <begin position="358"/>
        <end position="370"/>
    </location>
</feature>
<dbReference type="SUPFAM" id="SSF48065">
    <property type="entry name" value="DBL homology domain (DH-domain)"/>
    <property type="match status" value="1"/>
</dbReference>
<evidence type="ECO:0000313" key="4">
    <source>
        <dbReference type="Proteomes" id="UP000799118"/>
    </source>
</evidence>
<dbReference type="Proteomes" id="UP000799118">
    <property type="component" value="Unassembled WGS sequence"/>
</dbReference>
<name>A0A6A4IET2_9AGAR</name>
<dbReference type="PROSITE" id="PS50010">
    <property type="entry name" value="DH_2"/>
    <property type="match status" value="1"/>
</dbReference>
<feature type="region of interest" description="Disordered" evidence="1">
    <location>
        <begin position="129"/>
        <end position="372"/>
    </location>
</feature>
<feature type="region of interest" description="Disordered" evidence="1">
    <location>
        <begin position="658"/>
        <end position="743"/>
    </location>
</feature>
<feature type="domain" description="DH" evidence="2">
    <location>
        <begin position="918"/>
        <end position="963"/>
    </location>
</feature>
<accession>A0A6A4IET2</accession>
<evidence type="ECO:0000259" key="2">
    <source>
        <dbReference type="PROSITE" id="PS50010"/>
    </source>
</evidence>
<dbReference type="OrthoDB" id="660555at2759"/>
<dbReference type="EMBL" id="ML769388">
    <property type="protein sequence ID" value="KAE9409096.1"/>
    <property type="molecule type" value="Genomic_DNA"/>
</dbReference>
<feature type="region of interest" description="Disordered" evidence="1">
    <location>
        <begin position="840"/>
        <end position="893"/>
    </location>
</feature>
<feature type="region of interest" description="Disordered" evidence="1">
    <location>
        <begin position="781"/>
        <end position="819"/>
    </location>
</feature>
<keyword evidence="4" id="KW-1185">Reference proteome</keyword>
<feature type="compositionally biased region" description="Polar residues" evidence="1">
    <location>
        <begin position="131"/>
        <end position="140"/>
    </location>
</feature>
<dbReference type="InterPro" id="IPR000219">
    <property type="entry name" value="DH_dom"/>
</dbReference>
<dbReference type="Pfam" id="PF00621">
    <property type="entry name" value="RhoGEF"/>
    <property type="match status" value="1"/>
</dbReference>
<feature type="compositionally biased region" description="Low complexity" evidence="1">
    <location>
        <begin position="714"/>
        <end position="743"/>
    </location>
</feature>
<feature type="compositionally biased region" description="Basic residues" evidence="1">
    <location>
        <begin position="277"/>
        <end position="290"/>
    </location>
</feature>
<dbReference type="AlphaFoldDB" id="A0A6A4IET2"/>
<feature type="compositionally biased region" description="Low complexity" evidence="1">
    <location>
        <begin position="255"/>
        <end position="276"/>
    </location>
</feature>
<dbReference type="InterPro" id="IPR035899">
    <property type="entry name" value="DBL_dom_sf"/>
</dbReference>
<dbReference type="Gene3D" id="1.20.900.10">
    <property type="entry name" value="Dbl homology (DH) domain"/>
    <property type="match status" value="1"/>
</dbReference>
<evidence type="ECO:0000313" key="3">
    <source>
        <dbReference type="EMBL" id="KAE9409096.1"/>
    </source>
</evidence>
<sequence length="981" mass="107094">MAGGGQVPDLVWTDLSAPPSSESESNEAFFTPPPLLVPSEPRPARKLRKLAHPPPSFHAFSAAMTPNQSGLSFIADEPPPTEHSNFPFIFPEPASLGYATNFKSQSDSGHSYAYPRSLLSMADSRTPMLRSLSSFGNRNSPARKLTKPRPSGSNKPLPEPKSLPPMPPPTPPPKSPDVPKRRPSIGFAFTVALKRRLSMPKGKPKQEQETEQMPKTPHKTRSTPHVRSVIPSCSKSNGKAAEKHLPSPPPPTPPAKESASASRLSLPSPSSLATSSKLKKERKDKGRKKFSIGADDDDAPPVPALFPVTHARYHTEPLPRPKDFVYDLSLDRDHPSNKDLPTTPRLRPPITRKQEGYEGSAEAGGSSSSSTQRRWTLALAMTSDDLTDEVFVEKVERIRRDSQAGVEGVGGFRGWEFGYLDPDDSDGSDDQEDGYDYEETFEGAYDMRETSISPSMPDLASRPMSVMNSYATSEVFPSRSASVMTMGLPRSASSTSNHNTDPAKAWSSALHALLITRDLLRTERNYLDQLKVLLSSSPCVVTPAAQAVAETSLLWGNMTSLSSSGLASTSGLLNLASMDAEKTSTSSTLPWPDYPPPPLMHTYLLSLIALSFSLLREWEKDPTVAGVARVLVEKEEEIERVFVGWCGVIGGWFKENPSAKKNKRSGKIKASTEEGGINEKRRTRRLSKSKFSSSPTSSNVHHLPSPFKSNELTPVSAASTSMLSSTPPTSYPSSSSTPNTVVARPMSRNSTMNLAMSKWRKSMPNVPRLDDMGLVIDPRLQRHPQSDPSVPVLREPKSAGPKVAGFNSREKEQPALPKETVRVRRASTFLSLNIVGRSGFEKERGDEEGQRGRGREKDLPAVDVPRSRSHGMLPRIARPEKNSSSNTSERDVLASSGGEFVDAKGRKIHSVRELGILPVQRVTRYALLFRDLLKRTPETSPSRPLLEKASEAAARIAAKCDSAQKNAEFFFSGIGASGKMM</sequence>
<feature type="region of interest" description="Disordered" evidence="1">
    <location>
        <begin position="69"/>
        <end position="88"/>
    </location>
</feature>
<reference evidence="3" key="1">
    <citation type="journal article" date="2019" name="Environ. Microbiol.">
        <title>Fungal ecological strategies reflected in gene transcription - a case study of two litter decomposers.</title>
        <authorList>
            <person name="Barbi F."/>
            <person name="Kohler A."/>
            <person name="Barry K."/>
            <person name="Baskaran P."/>
            <person name="Daum C."/>
            <person name="Fauchery L."/>
            <person name="Ihrmark K."/>
            <person name="Kuo A."/>
            <person name="LaButti K."/>
            <person name="Lipzen A."/>
            <person name="Morin E."/>
            <person name="Grigoriev I.V."/>
            <person name="Henrissat B."/>
            <person name="Lindahl B."/>
            <person name="Martin F."/>
        </authorList>
    </citation>
    <scope>NUCLEOTIDE SEQUENCE</scope>
    <source>
        <strain evidence="3">JB14</strain>
    </source>
</reference>
<feature type="compositionally biased region" description="Pro residues" evidence="1">
    <location>
        <begin position="157"/>
        <end position="176"/>
    </location>
</feature>
<feature type="compositionally biased region" description="Basic and acidic residues" evidence="1">
    <location>
        <begin position="840"/>
        <end position="860"/>
    </location>
</feature>
<feature type="compositionally biased region" description="Low complexity" evidence="1">
    <location>
        <begin position="689"/>
        <end position="698"/>
    </location>
</feature>
<feature type="compositionally biased region" description="Low complexity" evidence="1">
    <location>
        <begin position="16"/>
        <end position="28"/>
    </location>
</feature>
<organism evidence="3 4">
    <name type="scientific">Gymnopus androsaceus JB14</name>
    <dbReference type="NCBI Taxonomy" id="1447944"/>
    <lineage>
        <taxon>Eukaryota</taxon>
        <taxon>Fungi</taxon>
        <taxon>Dikarya</taxon>
        <taxon>Basidiomycota</taxon>
        <taxon>Agaricomycotina</taxon>
        <taxon>Agaricomycetes</taxon>
        <taxon>Agaricomycetidae</taxon>
        <taxon>Agaricales</taxon>
        <taxon>Marasmiineae</taxon>
        <taxon>Omphalotaceae</taxon>
        <taxon>Gymnopus</taxon>
    </lineage>
</organism>
<evidence type="ECO:0000256" key="1">
    <source>
        <dbReference type="SAM" id="MobiDB-lite"/>
    </source>
</evidence>
<proteinExistence type="predicted"/>